<dbReference type="GO" id="GO:0006357">
    <property type="term" value="P:regulation of transcription by RNA polymerase II"/>
    <property type="evidence" value="ECO:0007669"/>
    <property type="project" value="InterPro"/>
</dbReference>
<comment type="caution">
    <text evidence="11">The sequence shown here is derived from an EMBL/GenBank/DDBJ whole genome shotgun (WGS) entry which is preliminary data.</text>
</comment>
<dbReference type="PANTHER" id="PTHR35784">
    <property type="entry name" value="MEDIATOR OF RNA POLYMERASE II TRANSCRIPTION SUBUNIT 5"/>
    <property type="match status" value="1"/>
</dbReference>
<protein>
    <recommendedName>
        <fullName evidence="3 9">Mediator of RNA polymerase II transcription subunit 5</fullName>
    </recommendedName>
    <alternativeName>
        <fullName evidence="8 9">Mediator complex subunit 5</fullName>
    </alternativeName>
</protein>
<evidence type="ECO:0000256" key="8">
    <source>
        <dbReference type="ARBA" id="ARBA00031256"/>
    </source>
</evidence>
<comment type="function">
    <text evidence="9">Component of the Mediator complex, a coactivator involved in the regulated transcription of nearly all RNA polymerase II-dependent genes. Mediator functions as a bridge to convey information from gene-specific regulatory proteins to the basal RNA polymerase II transcription machinery. Mediator is recruited to promoters by direct interactions with regulatory proteins and serves as a scaffold for the assembly of a functional preinitiation complex with RNA polymerase II and the general transcription factors.</text>
</comment>
<evidence type="ECO:0000256" key="4">
    <source>
        <dbReference type="ARBA" id="ARBA00023015"/>
    </source>
</evidence>
<dbReference type="Proteomes" id="UP000310421">
    <property type="component" value="Unassembled WGS sequence"/>
</dbReference>
<feature type="region of interest" description="Disordered" evidence="10">
    <location>
        <begin position="1107"/>
        <end position="1322"/>
    </location>
</feature>
<dbReference type="EMBL" id="QZAN01000044">
    <property type="protein sequence ID" value="THW61844.1"/>
    <property type="molecule type" value="Genomic_DNA"/>
</dbReference>
<feature type="compositionally biased region" description="Basic and acidic residues" evidence="10">
    <location>
        <begin position="1191"/>
        <end position="1208"/>
    </location>
</feature>
<evidence type="ECO:0000256" key="2">
    <source>
        <dbReference type="ARBA" id="ARBA00008782"/>
    </source>
</evidence>
<evidence type="ECO:0000313" key="12">
    <source>
        <dbReference type="Proteomes" id="UP000310421"/>
    </source>
</evidence>
<name>A0A4V4ING2_AURPU</name>
<dbReference type="GO" id="GO:0003712">
    <property type="term" value="F:transcription coregulator activity"/>
    <property type="evidence" value="ECO:0007669"/>
    <property type="project" value="InterPro"/>
</dbReference>
<comment type="similarity">
    <text evidence="2 9">Belongs to the Mediator complex subunit 5 family.</text>
</comment>
<comment type="subcellular location">
    <subcellularLocation>
        <location evidence="1 9">Nucleus</location>
    </subcellularLocation>
</comment>
<keyword evidence="7 9" id="KW-0539">Nucleus</keyword>
<dbReference type="PANTHER" id="PTHR35784:SF1">
    <property type="entry name" value="MEDIATOR OF RNA POLYMERASE II TRANSCRIPTION SUBUNIT 5"/>
    <property type="match status" value="1"/>
</dbReference>
<feature type="compositionally biased region" description="Polar residues" evidence="10">
    <location>
        <begin position="1136"/>
        <end position="1145"/>
    </location>
</feature>
<evidence type="ECO:0000256" key="6">
    <source>
        <dbReference type="ARBA" id="ARBA00023163"/>
    </source>
</evidence>
<evidence type="ECO:0000256" key="9">
    <source>
        <dbReference type="RuleBase" id="RU364142"/>
    </source>
</evidence>
<evidence type="ECO:0000256" key="10">
    <source>
        <dbReference type="SAM" id="MobiDB-lite"/>
    </source>
</evidence>
<gene>
    <name evidence="9" type="primary">MED5</name>
    <name evidence="11" type="ORF">D6D20_04801</name>
</gene>
<accession>A0A4V4ING2</accession>
<sequence length="1322" mass="145163">MFGLPRRVDFGPAFHSMEPSSSTTSASAIHAVEQWTTLIKTCFGHRIRAKQLGKPFSELWSTTPVPGPLLASIIFRSGASGVDPLISEYLEQILRVTTIDTSNILVALLAHSRYALKKKAESGSDTPMSHAFFEHVLSLLVRLVAAGERPKTAREARSVVRALGECLTACRAHEMVLLMQSVDGMQSPDPQVVTSFETLATLAIALLNNPTVKVDVSDAWPQSSKEKLASACNDFAELITPWSHTQIGARLQMLAKAPPITTGKPEFSTAEIASAVNDLPIVNSRVGLYAYLNAALCARPLTDDMSLFNYLHAKYQNDTQSLVSDLTTASFDVLANALQQRRSPNHILCYRSFIANKLPMLIATLSGSFPPMTAQIAIQMALGRIDVHPFPPLSTDDDKTNNETLKKSRQEFVQACILFQLGNEQAFYSVMGEPPAPVSPRVIRYNRQSLAQQCFANVHRVEELARELESMNGNAGAIAGALVDTVQHFYSSKDTMSLRTLCNILSRRLPLMDIILQYSQPADLLSPLCSLLNEWTHDEDQSEFQPPYEEFASILLLILATMHRYELTKSEIGSFASDSFIIKLLNNFSTSMPVSALDHDQHKQFTKWVQGLYATDEQDETSGISDETMSHCPPQSFYLLVPTLFEQSVQACKLLVLNMNTLKGGLEFLLEPFLLPSLIGGLSWVTKHSWEDHGDTEILLQMLRKLLQPDSISGDAQAMHQTILGMIARPLAMSLQALQRRQPKRKDVVPLIDVLGPYVESQRSGKCSAAEINEWSTTADGGLRAVVRNTIRGLVRWSSQASINSLPYNYTHKTMIAALEILGADEVLAVILDELKSQTLNGSGSAALEIATTIVCAPLPVPALSQANALMQFDQSAPAPVNQRRTLRQALQAQLGEPKALLSMDTERVEALVRLGRRVEAQLVIPPQMSMPMTNLDLHDMSMTSADMQMASADIQITSADGSTTDPTTADQDFTAAMDQSLQMDTSNVNDPNAMSLDLSNNLFSGQDMNFDLTGASQQHGTGQMSNEDDIFAGLEMDLGGDDFDFSYLFEAISRQLLEALSGESESSRNTLHLDKDVWGGAGGQEMSHQRFAELLALTEPTESDKNFTTYSMHVGDGAGDGNDEPGQADEHEQDASTSEISSEQPDNDTHSVSSDSHSDEYEAGLENLDPDQPVQSTESGENTTDQPEAQDDRARFERTLMEAEIARLEANMSRRRQIESDLAGSTDSDSESPADDLETIDDNENTISPSPHSSDGEDLDEENLPASVASRRHVASVVDRNRRRVQDPFDGDVVSDSSTDEEERMKGELVSSVRRSESSDW</sequence>
<evidence type="ECO:0000256" key="7">
    <source>
        <dbReference type="ARBA" id="ARBA00023242"/>
    </source>
</evidence>
<organism evidence="11 12">
    <name type="scientific">Aureobasidium pullulans</name>
    <name type="common">Black yeast</name>
    <name type="synonym">Pullularia pullulans</name>
    <dbReference type="NCBI Taxonomy" id="5580"/>
    <lineage>
        <taxon>Eukaryota</taxon>
        <taxon>Fungi</taxon>
        <taxon>Dikarya</taxon>
        <taxon>Ascomycota</taxon>
        <taxon>Pezizomycotina</taxon>
        <taxon>Dothideomycetes</taxon>
        <taxon>Dothideomycetidae</taxon>
        <taxon>Dothideales</taxon>
        <taxon>Saccotheciaceae</taxon>
        <taxon>Aureobasidium</taxon>
    </lineage>
</organism>
<dbReference type="GO" id="GO:0016592">
    <property type="term" value="C:mediator complex"/>
    <property type="evidence" value="ECO:0007669"/>
    <property type="project" value="InterPro"/>
</dbReference>
<keyword evidence="4 9" id="KW-0805">Transcription regulation</keyword>
<evidence type="ECO:0000256" key="1">
    <source>
        <dbReference type="ARBA" id="ARBA00004123"/>
    </source>
</evidence>
<dbReference type="InterPro" id="IPR014801">
    <property type="entry name" value="Mediator_Med5_fun"/>
</dbReference>
<reference evidence="11 12" key="1">
    <citation type="submission" date="2018-10" db="EMBL/GenBank/DDBJ databases">
        <title>Fifty Aureobasidium pullulans genomes reveal a recombining polyextremotolerant generalist.</title>
        <authorList>
            <person name="Gostincar C."/>
            <person name="Turk M."/>
            <person name="Zajc J."/>
            <person name="Gunde-Cimerman N."/>
        </authorList>
    </citation>
    <scope>NUCLEOTIDE SEQUENCE [LARGE SCALE GENOMIC DNA]</scope>
    <source>
        <strain evidence="11 12">EXF-10751</strain>
    </source>
</reference>
<feature type="compositionally biased region" description="Acidic residues" evidence="10">
    <location>
        <begin position="1229"/>
        <end position="1245"/>
    </location>
</feature>
<evidence type="ECO:0000256" key="5">
    <source>
        <dbReference type="ARBA" id="ARBA00023159"/>
    </source>
</evidence>
<comment type="subunit">
    <text evidence="9">Component of the Mediator complex.</text>
</comment>
<evidence type="ECO:0000256" key="3">
    <source>
        <dbReference type="ARBA" id="ARBA00020628"/>
    </source>
</evidence>
<dbReference type="Pfam" id="PF08689">
    <property type="entry name" value="Med5"/>
    <property type="match status" value="1"/>
</dbReference>
<proteinExistence type="inferred from homology"/>
<keyword evidence="5 9" id="KW-0010">Activator</keyword>
<evidence type="ECO:0000313" key="11">
    <source>
        <dbReference type="EMBL" id="THW61844.1"/>
    </source>
</evidence>
<keyword evidence="6 9" id="KW-0804">Transcription</keyword>
<feature type="compositionally biased region" description="Polar residues" evidence="10">
    <location>
        <begin position="1174"/>
        <end position="1188"/>
    </location>
</feature>